<keyword evidence="4" id="KW-1185">Reference proteome</keyword>
<dbReference type="EMBL" id="CP028923">
    <property type="protein sequence ID" value="QCK16635.1"/>
    <property type="molecule type" value="Genomic_DNA"/>
</dbReference>
<dbReference type="KEGG" id="fpf:DCC35_18815"/>
<protein>
    <submittedName>
        <fullName evidence="3">Uncharacterized protein</fullName>
    </submittedName>
</protein>
<sequence>MLLILFVACSNTETIDPVSRDLNPEKASAESQNLTNREEAPETYEWFIHEQFLNNELYRLREKEAQLMEEIENGNENAIPELEATQEEIALNEKYLDYVALKIDPLPPPPKPNPCEYGNCPIDVLIEHVFSATEEQGEISFSIVNNDNESIGEVTDVYESEDPYRINYLYESNSEGEFTLKVTKFFEPAGGEITYEIPVIVN</sequence>
<feature type="region of interest" description="Disordered" evidence="2">
    <location>
        <begin position="19"/>
        <end position="38"/>
    </location>
</feature>
<proteinExistence type="predicted"/>
<gene>
    <name evidence="3" type="ORF">DCC35_18815</name>
</gene>
<feature type="compositionally biased region" description="Basic and acidic residues" evidence="2">
    <location>
        <begin position="19"/>
        <end position="28"/>
    </location>
</feature>
<reference evidence="3 4" key="1">
    <citation type="submission" date="2018-04" db="EMBL/GenBank/DDBJ databases">
        <title>Complete genome uncultured novel isolate.</title>
        <authorList>
            <person name="Merlino G."/>
        </authorList>
    </citation>
    <scope>NUCLEOTIDE SEQUENCE [LARGE SCALE GENOMIC DNA]</scope>
    <source>
        <strain evidence="4">R1DC9</strain>
    </source>
</reference>
<dbReference type="AlphaFoldDB" id="A0A4D7K131"/>
<keyword evidence="1" id="KW-0175">Coiled coil</keyword>
<dbReference type="Proteomes" id="UP000298616">
    <property type="component" value="Chromosome"/>
</dbReference>
<evidence type="ECO:0000256" key="1">
    <source>
        <dbReference type="SAM" id="Coils"/>
    </source>
</evidence>
<organism evidence="3 4">
    <name type="scientific">Mangrovivirga cuniculi</name>
    <dbReference type="NCBI Taxonomy" id="2715131"/>
    <lineage>
        <taxon>Bacteria</taxon>
        <taxon>Pseudomonadati</taxon>
        <taxon>Bacteroidota</taxon>
        <taxon>Cytophagia</taxon>
        <taxon>Cytophagales</taxon>
        <taxon>Mangrovivirgaceae</taxon>
        <taxon>Mangrovivirga</taxon>
    </lineage>
</organism>
<evidence type="ECO:0000256" key="2">
    <source>
        <dbReference type="SAM" id="MobiDB-lite"/>
    </source>
</evidence>
<feature type="coiled-coil region" evidence="1">
    <location>
        <begin position="50"/>
        <end position="77"/>
    </location>
</feature>
<evidence type="ECO:0000313" key="3">
    <source>
        <dbReference type="EMBL" id="QCK16635.1"/>
    </source>
</evidence>
<name>A0A4D7K131_9BACT</name>
<evidence type="ECO:0000313" key="4">
    <source>
        <dbReference type="Proteomes" id="UP000298616"/>
    </source>
</evidence>
<accession>A0A4D7K131</accession>